<dbReference type="Proteomes" id="UP000186400">
    <property type="component" value="Unassembled WGS sequence"/>
</dbReference>
<organism evidence="2 3">
    <name type="scientific">Alkalispirochaeta americana</name>
    <dbReference type="NCBI Taxonomy" id="159291"/>
    <lineage>
        <taxon>Bacteria</taxon>
        <taxon>Pseudomonadati</taxon>
        <taxon>Spirochaetota</taxon>
        <taxon>Spirochaetia</taxon>
        <taxon>Spirochaetales</taxon>
        <taxon>Spirochaetaceae</taxon>
        <taxon>Alkalispirochaeta</taxon>
    </lineage>
</organism>
<dbReference type="AlphaFoldDB" id="A0A1N6RSQ3"/>
<dbReference type="STRING" id="159291.SAMN05920897_1075"/>
<proteinExistence type="predicted"/>
<sequence length="248" mass="27344">MIDEKNLKCIESKSTVYELFGIPGSGKTFLANRLIKALDPQVKFGATSMKVGLEPRVLRVFKKILLVLLGVVTRPAIVIQLYHILRLYPQTGPFSMAKVAFNWLYIAGAIVRDDRSSSIVVLDQGLAQACWATAFSGKRWPNPRSTARVLRRLVRCLSLDHLFIVSVETTNRIPPWAVCLYGKRGSTSPLDRKPIGNLSLAIETTKHIRSVVDIAANQSAHISVLPIHNMGSGLTSPCIKDLISSCSH</sequence>
<accession>A0A1N6RSQ3</accession>
<keyword evidence="1" id="KW-0812">Transmembrane</keyword>
<protein>
    <submittedName>
        <fullName evidence="2">Uncharacterized protein</fullName>
    </submittedName>
</protein>
<feature type="transmembrane region" description="Helical" evidence="1">
    <location>
        <begin position="64"/>
        <end position="85"/>
    </location>
</feature>
<keyword evidence="1" id="KW-1133">Transmembrane helix</keyword>
<evidence type="ECO:0000313" key="2">
    <source>
        <dbReference type="EMBL" id="SIQ31847.1"/>
    </source>
</evidence>
<dbReference type="InterPro" id="IPR027417">
    <property type="entry name" value="P-loop_NTPase"/>
</dbReference>
<evidence type="ECO:0000313" key="3">
    <source>
        <dbReference type="Proteomes" id="UP000186400"/>
    </source>
</evidence>
<evidence type="ECO:0000256" key="1">
    <source>
        <dbReference type="SAM" id="Phobius"/>
    </source>
</evidence>
<dbReference type="SUPFAM" id="SSF52540">
    <property type="entry name" value="P-loop containing nucleoside triphosphate hydrolases"/>
    <property type="match status" value="1"/>
</dbReference>
<gene>
    <name evidence="2" type="ORF">SAMN05920897_1075</name>
</gene>
<keyword evidence="3" id="KW-1185">Reference proteome</keyword>
<name>A0A1N6RSQ3_9SPIO</name>
<keyword evidence="1" id="KW-0472">Membrane</keyword>
<reference evidence="2 3" key="1">
    <citation type="submission" date="2017-01" db="EMBL/GenBank/DDBJ databases">
        <authorList>
            <person name="Mah S.A."/>
            <person name="Swanson W.J."/>
            <person name="Moy G.W."/>
            <person name="Vacquier V.D."/>
        </authorList>
    </citation>
    <scope>NUCLEOTIDE SEQUENCE [LARGE SCALE GENOMIC DNA]</scope>
    <source>
        <strain evidence="2 3">ASpG1</strain>
    </source>
</reference>
<dbReference type="EMBL" id="FTMS01000007">
    <property type="protein sequence ID" value="SIQ31847.1"/>
    <property type="molecule type" value="Genomic_DNA"/>
</dbReference>